<keyword evidence="2" id="KW-0862">Zinc</keyword>
<dbReference type="AlphaFoldDB" id="A0A1Y1UMM5"/>
<keyword evidence="6" id="KW-1185">Reference proteome</keyword>
<dbReference type="GO" id="GO:0006397">
    <property type="term" value="P:mRNA processing"/>
    <property type="evidence" value="ECO:0007669"/>
    <property type="project" value="UniProtKB-KW"/>
</dbReference>
<evidence type="ECO:0000256" key="2">
    <source>
        <dbReference type="PROSITE-ProRule" id="PRU00047"/>
    </source>
</evidence>
<reference evidence="5 6" key="1">
    <citation type="submission" date="2017-03" db="EMBL/GenBank/DDBJ databases">
        <title>Widespread Adenine N6-methylation of Active Genes in Fungi.</title>
        <authorList>
            <consortium name="DOE Joint Genome Institute"/>
            <person name="Mondo S.J."/>
            <person name="Dannebaum R.O."/>
            <person name="Kuo R.C."/>
            <person name="Louie K.B."/>
            <person name="Bewick A.J."/>
            <person name="Labutti K."/>
            <person name="Haridas S."/>
            <person name="Kuo A."/>
            <person name="Salamov A."/>
            <person name="Ahrendt S.R."/>
            <person name="Lau R."/>
            <person name="Bowen B.P."/>
            <person name="Lipzen A."/>
            <person name="Sullivan W."/>
            <person name="Andreopoulos W.B."/>
            <person name="Clum A."/>
            <person name="Lindquist E."/>
            <person name="Daum C."/>
            <person name="Northen T.R."/>
            <person name="Ramamoorthy G."/>
            <person name="Schmitz R.J."/>
            <person name="Gryganskyi A."/>
            <person name="Culley D."/>
            <person name="Magnuson J."/>
            <person name="James T.Y."/>
            <person name="O'Malley M.A."/>
            <person name="Stajich J.E."/>
            <person name="Spatafora J.W."/>
            <person name="Visel A."/>
            <person name="Grigoriev I.V."/>
        </authorList>
    </citation>
    <scope>NUCLEOTIDE SEQUENCE [LARGE SCALE GENOMIC DNA]</scope>
    <source>
        <strain evidence="5 6">NRRL Y-17943</strain>
    </source>
</reference>
<keyword evidence="1" id="KW-0507">mRNA processing</keyword>
<feature type="region of interest" description="Disordered" evidence="3">
    <location>
        <begin position="92"/>
        <end position="111"/>
    </location>
</feature>
<name>A0A1Y1UMM5_9TREE</name>
<evidence type="ECO:0000259" key="4">
    <source>
        <dbReference type="PROSITE" id="PS50158"/>
    </source>
</evidence>
<dbReference type="EMBL" id="NBSH01000004">
    <property type="protein sequence ID" value="ORX38385.1"/>
    <property type="molecule type" value="Genomic_DNA"/>
</dbReference>
<sequence>MSISIPVEIWQALLCKIESMETQIRAAQKDPESSQTVSPSLGAPRRIDQDLIAMRNPRNPRGAFSPGYGVRGTQVHEDPSEDLISLEGTTHRIYPAPKEPSPPSNLEEGWSEPSVTIRHSDRPVIQAIDNAQQRQAPLQEAIHSPGSPSLGPGGGSFIPWQGGVVYKDESLNAPVELSVEDLLSGLSGKRESWGRSKNKGVTMTESLGWQPQGSHLSGPPGSSGACRKCGKEGHWSKECPNPGFGPGASCHNCGVTGHMTARSRGRVIMARELKYHTGLPRVPKLQTRLRETMTVGGKPSKPSARHVAAGPHEPPTSAYDIDNSGTGVQTPSRARAEPHINPDRLRMMGRGGKSTGRQYQPGPGPIRQGPTGSMAPQRDNGWGSQSKQVIPERDANLVRTDDTASNGFGGW</sequence>
<feature type="compositionally biased region" description="Basic and acidic residues" evidence="3">
    <location>
        <begin position="334"/>
        <end position="346"/>
    </location>
</feature>
<evidence type="ECO:0000256" key="1">
    <source>
        <dbReference type="ARBA" id="ARBA00022664"/>
    </source>
</evidence>
<dbReference type="InParanoid" id="A0A1Y1UMM5"/>
<feature type="region of interest" description="Disordered" evidence="3">
    <location>
        <begin position="294"/>
        <end position="411"/>
    </location>
</feature>
<dbReference type="Gene3D" id="4.10.60.10">
    <property type="entry name" value="Zinc finger, CCHC-type"/>
    <property type="match status" value="1"/>
</dbReference>
<feature type="compositionally biased region" description="Low complexity" evidence="3">
    <location>
        <begin position="211"/>
        <end position="224"/>
    </location>
</feature>
<dbReference type="OrthoDB" id="2576435at2759"/>
<dbReference type="SUPFAM" id="SSF57756">
    <property type="entry name" value="Retrovirus zinc finger-like domains"/>
    <property type="match status" value="1"/>
</dbReference>
<dbReference type="PROSITE" id="PS50158">
    <property type="entry name" value="ZF_CCHC"/>
    <property type="match status" value="1"/>
</dbReference>
<evidence type="ECO:0000313" key="5">
    <source>
        <dbReference type="EMBL" id="ORX38385.1"/>
    </source>
</evidence>
<comment type="caution">
    <text evidence="5">The sequence shown here is derived from an EMBL/GenBank/DDBJ whole genome shotgun (WGS) entry which is preliminary data.</text>
</comment>
<feature type="region of interest" description="Disordered" evidence="3">
    <location>
        <begin position="204"/>
        <end position="232"/>
    </location>
</feature>
<keyword evidence="2" id="KW-0863">Zinc-finger</keyword>
<dbReference type="RefSeq" id="XP_021872307.1">
    <property type="nucleotide sequence ID" value="XM_022018043.1"/>
</dbReference>
<protein>
    <recommendedName>
        <fullName evidence="4">CCHC-type domain-containing protein</fullName>
    </recommendedName>
</protein>
<dbReference type="STRING" id="4999.A0A1Y1UMM5"/>
<dbReference type="InterPro" id="IPR001878">
    <property type="entry name" value="Znf_CCHC"/>
</dbReference>
<proteinExistence type="predicted"/>
<organism evidence="5 6">
    <name type="scientific">Kockovaella imperatae</name>
    <dbReference type="NCBI Taxonomy" id="4999"/>
    <lineage>
        <taxon>Eukaryota</taxon>
        <taxon>Fungi</taxon>
        <taxon>Dikarya</taxon>
        <taxon>Basidiomycota</taxon>
        <taxon>Agaricomycotina</taxon>
        <taxon>Tremellomycetes</taxon>
        <taxon>Tremellales</taxon>
        <taxon>Cuniculitremaceae</taxon>
        <taxon>Kockovaella</taxon>
    </lineage>
</organism>
<evidence type="ECO:0000256" key="3">
    <source>
        <dbReference type="SAM" id="MobiDB-lite"/>
    </source>
</evidence>
<gene>
    <name evidence="5" type="ORF">BD324DRAFT_649757</name>
</gene>
<dbReference type="InterPro" id="IPR036875">
    <property type="entry name" value="Znf_CCHC_sf"/>
</dbReference>
<dbReference type="GO" id="GO:0008270">
    <property type="term" value="F:zinc ion binding"/>
    <property type="evidence" value="ECO:0007669"/>
    <property type="project" value="UniProtKB-KW"/>
</dbReference>
<dbReference type="SMART" id="SM00343">
    <property type="entry name" value="ZnF_C2HC"/>
    <property type="match status" value="2"/>
</dbReference>
<keyword evidence="2" id="KW-0479">Metal-binding</keyword>
<accession>A0A1Y1UMM5</accession>
<evidence type="ECO:0000313" key="6">
    <source>
        <dbReference type="Proteomes" id="UP000193218"/>
    </source>
</evidence>
<feature type="compositionally biased region" description="Basic and acidic residues" evidence="3">
    <location>
        <begin position="390"/>
        <end position="402"/>
    </location>
</feature>
<dbReference type="GeneID" id="33559852"/>
<dbReference type="GO" id="GO:0003676">
    <property type="term" value="F:nucleic acid binding"/>
    <property type="evidence" value="ECO:0007669"/>
    <property type="project" value="InterPro"/>
</dbReference>
<dbReference type="Pfam" id="PF00098">
    <property type="entry name" value="zf-CCHC"/>
    <property type="match status" value="1"/>
</dbReference>
<feature type="domain" description="CCHC-type" evidence="4">
    <location>
        <begin position="226"/>
        <end position="241"/>
    </location>
</feature>
<feature type="compositionally biased region" description="Polar residues" evidence="3">
    <location>
        <begin position="323"/>
        <end position="332"/>
    </location>
</feature>
<dbReference type="Proteomes" id="UP000193218">
    <property type="component" value="Unassembled WGS sequence"/>
</dbReference>